<sequence length="105" mass="10232">MKAFLAVALCACLMARAASTVAARSGRPDAANTQLSSVISAGTGASTTLINQLTAATSNLNTVASSLTTQVNALLTQLSGVLTGLLGTVTGTLGGLPTLLTGLLG</sequence>
<proteinExistence type="predicted"/>
<dbReference type="EMBL" id="JBEHCU010005293">
    <property type="protein sequence ID" value="KAL1400289.1"/>
    <property type="molecule type" value="Genomic_DNA"/>
</dbReference>
<evidence type="ECO:0000313" key="2">
    <source>
        <dbReference type="EMBL" id="KAL1400289.1"/>
    </source>
</evidence>
<keyword evidence="1" id="KW-0732">Signal</keyword>
<keyword evidence="3" id="KW-1185">Reference proteome</keyword>
<protein>
    <submittedName>
        <fullName evidence="2">Uncharacterized protein</fullName>
    </submittedName>
</protein>
<gene>
    <name evidence="2" type="ORF">pipiens_007564</name>
</gene>
<dbReference type="AlphaFoldDB" id="A0ABD1DPI0"/>
<accession>A0ABD1DPI0</accession>
<name>A0ABD1DPI0_CULPP</name>
<evidence type="ECO:0000313" key="3">
    <source>
        <dbReference type="Proteomes" id="UP001562425"/>
    </source>
</evidence>
<dbReference type="Proteomes" id="UP001562425">
    <property type="component" value="Unassembled WGS sequence"/>
</dbReference>
<feature type="signal peptide" evidence="1">
    <location>
        <begin position="1"/>
        <end position="17"/>
    </location>
</feature>
<evidence type="ECO:0000256" key="1">
    <source>
        <dbReference type="SAM" id="SignalP"/>
    </source>
</evidence>
<feature type="chain" id="PRO_5044766971" evidence="1">
    <location>
        <begin position="18"/>
        <end position="105"/>
    </location>
</feature>
<organism evidence="2 3">
    <name type="scientific">Culex pipiens pipiens</name>
    <name type="common">Northern house mosquito</name>
    <dbReference type="NCBI Taxonomy" id="38569"/>
    <lineage>
        <taxon>Eukaryota</taxon>
        <taxon>Metazoa</taxon>
        <taxon>Ecdysozoa</taxon>
        <taxon>Arthropoda</taxon>
        <taxon>Hexapoda</taxon>
        <taxon>Insecta</taxon>
        <taxon>Pterygota</taxon>
        <taxon>Neoptera</taxon>
        <taxon>Endopterygota</taxon>
        <taxon>Diptera</taxon>
        <taxon>Nematocera</taxon>
        <taxon>Culicoidea</taxon>
        <taxon>Culicidae</taxon>
        <taxon>Culicinae</taxon>
        <taxon>Culicini</taxon>
        <taxon>Culex</taxon>
        <taxon>Culex</taxon>
    </lineage>
</organism>
<comment type="caution">
    <text evidence="2">The sequence shown here is derived from an EMBL/GenBank/DDBJ whole genome shotgun (WGS) entry which is preliminary data.</text>
</comment>
<reference evidence="2 3" key="1">
    <citation type="submission" date="2024-05" db="EMBL/GenBank/DDBJ databases">
        <title>Culex pipiens pipiens assembly and annotation.</title>
        <authorList>
            <person name="Alout H."/>
            <person name="Durand T."/>
        </authorList>
    </citation>
    <scope>NUCLEOTIDE SEQUENCE [LARGE SCALE GENOMIC DNA]</scope>
    <source>
        <strain evidence="2">HA-2024</strain>
        <tissue evidence="2">Whole body</tissue>
    </source>
</reference>